<reference evidence="2 3" key="1">
    <citation type="submission" date="2018-03" db="EMBL/GenBank/DDBJ databases">
        <title>Genome sequence of Moorella stamsii DSM 26217.</title>
        <authorList>
            <person name="Poehlein A."/>
            <person name="Daniel R."/>
        </authorList>
    </citation>
    <scope>NUCLEOTIDE SEQUENCE [LARGE SCALE GENOMIC DNA]</scope>
    <source>
        <strain evidence="3">DSM 26217</strain>
    </source>
</reference>
<dbReference type="Proteomes" id="UP000239430">
    <property type="component" value="Unassembled WGS sequence"/>
</dbReference>
<name>A0A9X7P7X0_9FIRM</name>
<dbReference type="EMBL" id="PVXL01000001">
    <property type="protein sequence ID" value="PRR77930.1"/>
    <property type="molecule type" value="Genomic_DNA"/>
</dbReference>
<feature type="compositionally biased region" description="Basic and acidic residues" evidence="1">
    <location>
        <begin position="1"/>
        <end position="12"/>
    </location>
</feature>
<evidence type="ECO:0000313" key="3">
    <source>
        <dbReference type="Proteomes" id="UP000239430"/>
    </source>
</evidence>
<evidence type="ECO:0000256" key="1">
    <source>
        <dbReference type="SAM" id="MobiDB-lite"/>
    </source>
</evidence>
<sequence>MSGEDKDGKLLKVEGQPVDEDDNPIDLKPGK</sequence>
<feature type="region of interest" description="Disordered" evidence="1">
    <location>
        <begin position="1"/>
        <end position="31"/>
    </location>
</feature>
<gene>
    <name evidence="2" type="ORF">MOST_00040</name>
</gene>
<evidence type="ECO:0000313" key="2">
    <source>
        <dbReference type="EMBL" id="PRR77930.1"/>
    </source>
</evidence>
<dbReference type="AlphaFoldDB" id="A0A9X7P7X0"/>
<proteinExistence type="predicted"/>
<comment type="caution">
    <text evidence="2">The sequence shown here is derived from an EMBL/GenBank/DDBJ whole genome shotgun (WGS) entry which is preliminary data.</text>
</comment>
<keyword evidence="3" id="KW-1185">Reference proteome</keyword>
<organism evidence="2 3">
    <name type="scientific">Neomoorella stamsii</name>
    <dbReference type="NCBI Taxonomy" id="1266720"/>
    <lineage>
        <taxon>Bacteria</taxon>
        <taxon>Bacillati</taxon>
        <taxon>Bacillota</taxon>
        <taxon>Clostridia</taxon>
        <taxon>Neomoorellales</taxon>
        <taxon>Neomoorellaceae</taxon>
        <taxon>Neomoorella</taxon>
    </lineage>
</organism>
<protein>
    <submittedName>
        <fullName evidence="2">Uncharacterized protein</fullName>
    </submittedName>
</protein>
<accession>A0A9X7P7X0</accession>